<dbReference type="Gene3D" id="3.40.50.300">
    <property type="entry name" value="P-loop containing nucleotide triphosphate hydrolases"/>
    <property type="match status" value="1"/>
</dbReference>
<organism evidence="2 3">
    <name type="scientific">Sedimenticola thiotaurini</name>
    <dbReference type="NCBI Taxonomy" id="1543721"/>
    <lineage>
        <taxon>Bacteria</taxon>
        <taxon>Pseudomonadati</taxon>
        <taxon>Pseudomonadota</taxon>
        <taxon>Gammaproteobacteria</taxon>
        <taxon>Chromatiales</taxon>
        <taxon>Sedimenticolaceae</taxon>
        <taxon>Sedimenticola</taxon>
    </lineage>
</organism>
<dbReference type="Proteomes" id="UP000034410">
    <property type="component" value="Plasmid"/>
</dbReference>
<dbReference type="InterPro" id="IPR050678">
    <property type="entry name" value="DNA_Partitioning_ATPase"/>
</dbReference>
<dbReference type="SUPFAM" id="SSF52540">
    <property type="entry name" value="P-loop containing nucleoside triphosphate hydrolases"/>
    <property type="match status" value="1"/>
</dbReference>
<dbReference type="CDD" id="cd02042">
    <property type="entry name" value="ParAB_family"/>
    <property type="match status" value="1"/>
</dbReference>
<dbReference type="RefSeq" id="WP_046861475.1">
    <property type="nucleotide sequence ID" value="NZ_CP011413.1"/>
</dbReference>
<dbReference type="Pfam" id="PF13614">
    <property type="entry name" value="AAA_31"/>
    <property type="match status" value="1"/>
</dbReference>
<dbReference type="EMBL" id="CP011413">
    <property type="protein sequence ID" value="AKH22394.1"/>
    <property type="molecule type" value="Genomic_DNA"/>
</dbReference>
<dbReference type="OrthoDB" id="9799330at2"/>
<feature type="domain" description="AAA" evidence="1">
    <location>
        <begin position="1"/>
        <end position="170"/>
    </location>
</feature>
<dbReference type="PANTHER" id="PTHR13696:SF99">
    <property type="entry name" value="COBYRINIC ACID AC-DIAMIDE SYNTHASE"/>
    <property type="match status" value="1"/>
</dbReference>
<name>A0A0F7K4A9_9GAMM</name>
<sequence length="251" mass="27313">MKTLVIANQKGGVGKSTVAVHLVWGAVEQGLRVLLVDFDGQANSTHTFIEEIAPTGAHASHLFKKKSCGAPLAISDRLAIVPADMAINDVEGLPLDTIEHPAAHLRRWEKDYDLCIIDTPPNLGRRLLAALIAGDSVVSPMALNGYSIDGLTELQRTIITIKKKFNPRLKNLGVLPNLVNQRSKTQTARLSELRQVLGDKVLPYILPSRVAVSDAIDNGHPVWKYTRGQSAAMAAKEMRHVVTAVIERATK</sequence>
<protein>
    <recommendedName>
        <fullName evidence="1">AAA domain-containing protein</fullName>
    </recommendedName>
</protein>
<evidence type="ECO:0000313" key="2">
    <source>
        <dbReference type="EMBL" id="AKH22394.1"/>
    </source>
</evidence>
<proteinExistence type="predicted"/>
<gene>
    <name evidence="2" type="ORF">AAY24_18200</name>
</gene>
<dbReference type="InterPro" id="IPR025669">
    <property type="entry name" value="AAA_dom"/>
</dbReference>
<keyword evidence="2" id="KW-0614">Plasmid</keyword>
<accession>A0A0F7K4A9</accession>
<evidence type="ECO:0000313" key="3">
    <source>
        <dbReference type="Proteomes" id="UP000034410"/>
    </source>
</evidence>
<keyword evidence="3" id="KW-1185">Reference proteome</keyword>
<reference evidence="2 3" key="1">
    <citation type="journal article" date="2015" name="Genome Announc.">
        <title>Complete Genome Sequence of Sedimenticola thiotaurini Strain SIP-G1, a Polyphosphate- and Polyhydroxyalkanoate-Accumulating Sulfur-Oxidizing Gammaproteobacterium Isolated from Salt Marsh Sediments.</title>
        <authorList>
            <person name="Flood B.E."/>
            <person name="Jones D.S."/>
            <person name="Bailey J.V."/>
        </authorList>
    </citation>
    <scope>NUCLEOTIDE SEQUENCE [LARGE SCALE GENOMIC DNA]</scope>
    <source>
        <strain evidence="2 3">SIP-G1</strain>
        <plasmid evidence="3">Plasmid</plasmid>
    </source>
</reference>
<dbReference type="KEGG" id="seds:AAY24_18200"/>
<dbReference type="AlphaFoldDB" id="A0A0F7K4A9"/>
<dbReference type="PANTHER" id="PTHR13696">
    <property type="entry name" value="P-LOOP CONTAINING NUCLEOSIDE TRIPHOSPHATE HYDROLASE"/>
    <property type="match status" value="1"/>
</dbReference>
<evidence type="ECO:0000259" key="1">
    <source>
        <dbReference type="Pfam" id="PF13614"/>
    </source>
</evidence>
<dbReference type="InterPro" id="IPR027417">
    <property type="entry name" value="P-loop_NTPase"/>
</dbReference>
<geneLocation type="plasmid" evidence="2">
    <name>unnamed</name>
</geneLocation>